<dbReference type="Proteomes" id="UP001229251">
    <property type="component" value="Unassembled WGS sequence"/>
</dbReference>
<proteinExistence type="predicted"/>
<accession>A0AAJ1V3C6</accession>
<dbReference type="SUPFAM" id="SSF56601">
    <property type="entry name" value="beta-lactamase/transpeptidase-like"/>
    <property type="match status" value="1"/>
</dbReference>
<dbReference type="Pfam" id="PF13354">
    <property type="entry name" value="Beta-lactamase2"/>
    <property type="match status" value="1"/>
</dbReference>
<gene>
    <name evidence="5" type="ORF">QP433_08675</name>
</gene>
<organism evidence="5 6">
    <name type="scientific">Facklamia hominis</name>
    <dbReference type="NCBI Taxonomy" id="178214"/>
    <lineage>
        <taxon>Bacteria</taxon>
        <taxon>Bacillati</taxon>
        <taxon>Bacillota</taxon>
        <taxon>Bacilli</taxon>
        <taxon>Lactobacillales</taxon>
        <taxon>Aerococcaceae</taxon>
        <taxon>Facklamia</taxon>
    </lineage>
</organism>
<keyword evidence="2" id="KW-0472">Membrane</keyword>
<evidence type="ECO:0000259" key="4">
    <source>
        <dbReference type="Pfam" id="PF13457"/>
    </source>
</evidence>
<protein>
    <submittedName>
        <fullName evidence="5">Class A beta-lactamase-related serine hydrolase</fullName>
    </submittedName>
</protein>
<evidence type="ECO:0000256" key="2">
    <source>
        <dbReference type="SAM" id="Phobius"/>
    </source>
</evidence>
<dbReference type="Pfam" id="PF13457">
    <property type="entry name" value="GW"/>
    <property type="match status" value="1"/>
</dbReference>
<reference evidence="5" key="1">
    <citation type="submission" date="2023-05" db="EMBL/GenBank/DDBJ databases">
        <title>Cataloging the Phylogenetic Diversity of Human Bladder Bacteria.</title>
        <authorList>
            <person name="Du J."/>
        </authorList>
    </citation>
    <scope>NUCLEOTIDE SEQUENCE</scope>
    <source>
        <strain evidence="5">UMB1231</strain>
    </source>
</reference>
<dbReference type="Gene3D" id="3.40.710.10">
    <property type="entry name" value="DD-peptidase/beta-lactamase superfamily"/>
    <property type="match status" value="1"/>
</dbReference>
<dbReference type="InterPro" id="IPR012338">
    <property type="entry name" value="Beta-lactam/transpept-like"/>
</dbReference>
<dbReference type="RefSeq" id="WP_285066469.1">
    <property type="nucleotide sequence ID" value="NZ_JASOOE010000022.1"/>
</dbReference>
<feature type="domain" description="GW" evidence="4">
    <location>
        <begin position="218"/>
        <end position="278"/>
    </location>
</feature>
<evidence type="ECO:0000259" key="3">
    <source>
        <dbReference type="Pfam" id="PF13354"/>
    </source>
</evidence>
<dbReference type="GO" id="GO:0008800">
    <property type="term" value="F:beta-lactamase activity"/>
    <property type="evidence" value="ECO:0007669"/>
    <property type="project" value="InterPro"/>
</dbReference>
<feature type="transmembrane region" description="Helical" evidence="2">
    <location>
        <begin position="12"/>
        <end position="33"/>
    </location>
</feature>
<dbReference type="PANTHER" id="PTHR35333:SF3">
    <property type="entry name" value="BETA-LACTAMASE-TYPE TRANSPEPTIDASE FOLD CONTAINING PROTEIN"/>
    <property type="match status" value="1"/>
</dbReference>
<feature type="domain" description="Beta-lactamase class A catalytic" evidence="3">
    <location>
        <begin position="329"/>
        <end position="522"/>
    </location>
</feature>
<dbReference type="GO" id="GO:0046677">
    <property type="term" value="P:response to antibiotic"/>
    <property type="evidence" value="ECO:0007669"/>
    <property type="project" value="InterPro"/>
</dbReference>
<dbReference type="GO" id="GO:0030655">
    <property type="term" value="P:beta-lactam antibiotic catabolic process"/>
    <property type="evidence" value="ECO:0007669"/>
    <property type="project" value="InterPro"/>
</dbReference>
<dbReference type="InterPro" id="IPR025987">
    <property type="entry name" value="GW_dom"/>
</dbReference>
<dbReference type="InterPro" id="IPR038200">
    <property type="entry name" value="GW_dom_sf"/>
</dbReference>
<comment type="caution">
    <text evidence="5">The sequence shown here is derived from an EMBL/GenBank/DDBJ whole genome shotgun (WGS) entry which is preliminary data.</text>
</comment>
<dbReference type="InterPro" id="IPR045155">
    <property type="entry name" value="Beta-lactam_cat"/>
</dbReference>
<keyword evidence="2" id="KW-1133">Transmembrane helix</keyword>
<keyword evidence="1" id="KW-0732">Signal</keyword>
<evidence type="ECO:0000313" key="6">
    <source>
        <dbReference type="Proteomes" id="UP001229251"/>
    </source>
</evidence>
<dbReference type="SUPFAM" id="SSF82057">
    <property type="entry name" value="Prokaryotic SH3-related domain"/>
    <property type="match status" value="1"/>
</dbReference>
<keyword evidence="5" id="KW-0378">Hydrolase</keyword>
<dbReference type="Gene3D" id="2.30.30.170">
    <property type="match status" value="1"/>
</dbReference>
<name>A0AAJ1V3C6_9LACT</name>
<dbReference type="InterPro" id="IPR000871">
    <property type="entry name" value="Beta-lactam_class-A"/>
</dbReference>
<sequence>MEDKRIKQWYKIAWIVGVLVLLVYCFLLVNYYFSFGKSKQVARLPYGQTIDLSNQSMLVVDSNQTLLDSAGLLANDEAILSESQEYEIDDQMPWYSFSPNVAKETDYSLVNDYRVVYQEPLNDYSWRQTPKGLLLYQFNQPYTGWHDDLINGWRYYQAGSEIKELFLNESQVNQWQNESQIYLGLFPRPNRSFFFLRGPLTNQVTFHNQAVEYSILYRNPNQVIYAYPPGTYFSKAIGSTRHFVDVPMEVMRELTNESGTWLQVYTGYDQLGWVRKDASYEDYVLTYYNEKELLNQIEAVMAEYMSYVSATVGASFVNNESLTQVTLNNQAFRPASTQKIYVLGELYHQYQTGELSPSDYHTLIADDVVPGAGILAANPVGSSFSLDYLVDLVVSISDNTAANSLITAVGGGQRMTPHMHELGLYNTYVNGKYYHSDTNGRFQTSPGDAARYFALLYNNKLNGDPWDNELINKFFYNQHTYMTQLIPGSTTVWNKSGSGVTEQNDVASFVTPYGSFSLAVYTENPWNYDAVPIQMASLCLAVHNTFVDYRLKLYQHVDDHSAFMQDMIAAHPIMRQAGQQSFIDCYLIEKDQDQMETDMAAVE</sequence>
<dbReference type="EMBL" id="JASOOE010000022">
    <property type="protein sequence ID" value="MDK7188043.1"/>
    <property type="molecule type" value="Genomic_DNA"/>
</dbReference>
<dbReference type="AlphaFoldDB" id="A0AAJ1V3C6"/>
<evidence type="ECO:0000256" key="1">
    <source>
        <dbReference type="ARBA" id="ARBA00022729"/>
    </source>
</evidence>
<keyword evidence="2" id="KW-0812">Transmembrane</keyword>
<evidence type="ECO:0000313" key="5">
    <source>
        <dbReference type="EMBL" id="MDK7188043.1"/>
    </source>
</evidence>
<dbReference type="PANTHER" id="PTHR35333">
    <property type="entry name" value="BETA-LACTAMASE"/>
    <property type="match status" value="1"/>
</dbReference>